<dbReference type="GO" id="GO:0016881">
    <property type="term" value="F:acid-amino acid ligase activity"/>
    <property type="evidence" value="ECO:0007669"/>
    <property type="project" value="InterPro"/>
</dbReference>
<dbReference type="PANTHER" id="PTHR23135:SF18">
    <property type="entry name" value="CYANOPHYCIN SYNTHETASE"/>
    <property type="match status" value="1"/>
</dbReference>
<protein>
    <recommendedName>
        <fullName evidence="1">Mur ligase C-terminal domain-containing protein</fullName>
    </recommendedName>
</protein>
<feature type="domain" description="Mur ligase C-terminal" evidence="1">
    <location>
        <begin position="275"/>
        <end position="389"/>
    </location>
</feature>
<dbReference type="GO" id="GO:0005524">
    <property type="term" value="F:ATP binding"/>
    <property type="evidence" value="ECO:0007669"/>
    <property type="project" value="InterPro"/>
</dbReference>
<dbReference type="AlphaFoldDB" id="A0A831TC83"/>
<comment type="caution">
    <text evidence="2">The sequence shown here is derived from an EMBL/GenBank/DDBJ whole genome shotgun (WGS) entry which is preliminary data.</text>
</comment>
<dbReference type="SUPFAM" id="SSF53244">
    <property type="entry name" value="MurD-like peptide ligases, peptide-binding domain"/>
    <property type="match status" value="1"/>
</dbReference>
<gene>
    <name evidence="2" type="ORF">ENP34_00080</name>
</gene>
<reference evidence="2" key="1">
    <citation type="journal article" date="2020" name="mSystems">
        <title>Genome- and Community-Level Interaction Insights into Carbon Utilization and Element Cycling Functions of Hydrothermarchaeota in Hydrothermal Sediment.</title>
        <authorList>
            <person name="Zhou Z."/>
            <person name="Liu Y."/>
            <person name="Xu W."/>
            <person name="Pan J."/>
            <person name="Luo Z.H."/>
            <person name="Li M."/>
        </authorList>
    </citation>
    <scope>NUCLEOTIDE SEQUENCE [LARGE SCALE GENOMIC DNA]</scope>
    <source>
        <strain evidence="2">SpSt-210</strain>
    </source>
</reference>
<dbReference type="InterPro" id="IPR004101">
    <property type="entry name" value="Mur_ligase_C"/>
</dbReference>
<name>A0A831TC83_9BACT</name>
<evidence type="ECO:0000259" key="1">
    <source>
        <dbReference type="Pfam" id="PF02875"/>
    </source>
</evidence>
<evidence type="ECO:0000313" key="2">
    <source>
        <dbReference type="EMBL" id="HEG89836.1"/>
    </source>
</evidence>
<dbReference type="InterPro" id="IPR036615">
    <property type="entry name" value="Mur_ligase_C_dom_sf"/>
</dbReference>
<accession>A0A831TC83</accession>
<dbReference type="Gene3D" id="3.90.190.20">
    <property type="entry name" value="Mur ligase, C-terminal domain"/>
    <property type="match status" value="1"/>
</dbReference>
<dbReference type="EMBL" id="DSIY01000002">
    <property type="protein sequence ID" value="HEG89836.1"/>
    <property type="molecule type" value="Genomic_DNA"/>
</dbReference>
<organism evidence="2">
    <name type="scientific">Thermorudis peleae</name>
    <dbReference type="NCBI Taxonomy" id="1382356"/>
    <lineage>
        <taxon>Bacteria</taxon>
        <taxon>Pseudomonadati</taxon>
        <taxon>Thermomicrobiota</taxon>
        <taxon>Thermomicrobia</taxon>
        <taxon>Thermomicrobia incertae sedis</taxon>
        <taxon>Thermorudis</taxon>
    </lineage>
</organism>
<dbReference type="SUPFAM" id="SSF53623">
    <property type="entry name" value="MurD-like peptide ligases, catalytic domain"/>
    <property type="match status" value="1"/>
</dbReference>
<dbReference type="InterPro" id="IPR036565">
    <property type="entry name" value="Mur-like_cat_sf"/>
</dbReference>
<dbReference type="PANTHER" id="PTHR23135">
    <property type="entry name" value="MUR LIGASE FAMILY MEMBER"/>
    <property type="match status" value="1"/>
</dbReference>
<dbReference type="Gene3D" id="3.40.1190.10">
    <property type="entry name" value="Mur-like, catalytic domain"/>
    <property type="match status" value="1"/>
</dbReference>
<proteinExistence type="predicted"/>
<sequence>MSASETDAVPSMARLYDAVGSPEPLADPVPVVAITGTRGKSTTSWLLHDILSDLGWPLGLWCSAGVFVNGRRQPGELQPWTEVLHALQGGELAIAIQELEAPVVASVGLPPQAYRLAAVTTICGNNEACLISPEAQHAARAQRIVARAVHPTGQLVLNADDLEVLGVAEETTAEVVLFALHPENPALRRHLSTGGRGVWLDDGVVVGGNADSAVPILRVQDIAFTLGGSLTFQVQNVLCATALALCLGVPHGIIQRAVRRFLPDPHLLPGACNLIDRRGATIILDTSHHPWTLRQLIRGIRQQPHRRTIIVSHGFEDLSPDQTVEVGKLLGRLGGVVIIHGVVADGHLDLLKTGLIRNVMPPLIVTQPDESTAIQHALQLLREGDLCLVITRTVDQAIETLRSGRA</sequence>
<dbReference type="Pfam" id="PF02875">
    <property type="entry name" value="Mur_ligase_C"/>
    <property type="match status" value="1"/>
</dbReference>